<organism evidence="1 2">
    <name type="scientific">Embleya scabrispora</name>
    <dbReference type="NCBI Taxonomy" id="159449"/>
    <lineage>
        <taxon>Bacteria</taxon>
        <taxon>Bacillati</taxon>
        <taxon>Actinomycetota</taxon>
        <taxon>Actinomycetes</taxon>
        <taxon>Kitasatosporales</taxon>
        <taxon>Streptomycetaceae</taxon>
        <taxon>Embleya</taxon>
    </lineage>
</organism>
<protein>
    <submittedName>
        <fullName evidence="1">Uncharacterized protein</fullName>
    </submittedName>
</protein>
<proteinExistence type="predicted"/>
<keyword evidence="2" id="KW-1185">Reference proteome</keyword>
<name>A0A1T3P494_9ACTN</name>
<dbReference type="EMBL" id="MWQN01000001">
    <property type="protein sequence ID" value="OPC83730.1"/>
    <property type="molecule type" value="Genomic_DNA"/>
</dbReference>
<sequence length="213" mass="23075">MTGVAQPTPEQVRAAADVLKSAIDDHLAAVEARQGESDPAVFAAYDALAAAAEAYDELLYDAYDEVTPFEVPSSGEEAEYEGPTNPEAVTVLIRRDYVIKDLITLVDHARRADAEAGENEPAVSPRDTGADSASSAVAVLFDVYDPDEIAQRADELGLEPGDSTLWVSAIEPTEPGEWLDAPFEDADPRSIIYRFETSTAYEDDLEALERDLH</sequence>
<evidence type="ECO:0000313" key="1">
    <source>
        <dbReference type="EMBL" id="OPC83730.1"/>
    </source>
</evidence>
<dbReference type="Proteomes" id="UP000190037">
    <property type="component" value="Unassembled WGS sequence"/>
</dbReference>
<comment type="caution">
    <text evidence="1">The sequence shown here is derived from an EMBL/GenBank/DDBJ whole genome shotgun (WGS) entry which is preliminary data.</text>
</comment>
<dbReference type="STRING" id="159449.B4N89_24820"/>
<reference evidence="1 2" key="1">
    <citation type="submission" date="2017-03" db="EMBL/GenBank/DDBJ databases">
        <title>Draft genome sequence of Streptomyces scabrisporus NF3, endophyte isolated from Amphipterygium adstringens.</title>
        <authorList>
            <person name="Vazquez M."/>
            <person name="Ceapa C.D."/>
            <person name="Rodriguez Luna D."/>
            <person name="Sanchez Esquivel S."/>
        </authorList>
    </citation>
    <scope>NUCLEOTIDE SEQUENCE [LARGE SCALE GENOMIC DNA]</scope>
    <source>
        <strain evidence="1 2">NF3</strain>
    </source>
</reference>
<evidence type="ECO:0000313" key="2">
    <source>
        <dbReference type="Proteomes" id="UP000190037"/>
    </source>
</evidence>
<dbReference type="eggNOG" id="ENOG50336AB">
    <property type="taxonomic scope" value="Bacteria"/>
</dbReference>
<dbReference type="OrthoDB" id="5181760at2"/>
<dbReference type="RefSeq" id="WP_078978026.1">
    <property type="nucleotide sequence ID" value="NZ_MWQN01000001.1"/>
</dbReference>
<dbReference type="AlphaFoldDB" id="A0A1T3P494"/>
<accession>A0A1T3P494</accession>
<gene>
    <name evidence="1" type="ORF">B4N89_24820</name>
</gene>